<evidence type="ECO:0000256" key="6">
    <source>
        <dbReference type="ARBA" id="ARBA00022989"/>
    </source>
</evidence>
<gene>
    <name evidence="9" type="ORF">BD809_10413</name>
</gene>
<keyword evidence="4" id="KW-1003">Cell membrane</keyword>
<feature type="transmembrane region" description="Helical" evidence="8">
    <location>
        <begin position="157"/>
        <end position="179"/>
    </location>
</feature>
<evidence type="ECO:0000256" key="4">
    <source>
        <dbReference type="ARBA" id="ARBA00022475"/>
    </source>
</evidence>
<keyword evidence="7 8" id="KW-0472">Membrane</keyword>
<sequence>MSNSPNRIHSKAITLGILKAVGVLVAVAVVLWFLYKIQSVLVYIAFAAVISLMGRPLVVFFKRRLHFRNTIAVICTLFIITILFLSIFTLFIPIVIEQAQLIGEINIENVGDDLDQLNNQISEFFGINRLSFVELVKQSDLVNFINFRSIPDMVNSFLNIFGSVMLGIFSILFISFFFLKDSQILEGSLLAFAQQGDEGKFRTAFNKIKDLLSRYFVGLLLQITIIFVLYTILLLVFGINNAIAIALIAAIFNIIPYIGPLVGGMFIIVLATTSNLGMDFSTVIFPKLVYIVIGYMIVQLVDNFFNQPIIFGNSVKSHPLEIFLVIIIGGLLFGIGGMIVAIPAYTSLKVIAKEFWSEYKIVAKLTKDL</sequence>
<evidence type="ECO:0000256" key="8">
    <source>
        <dbReference type="SAM" id="Phobius"/>
    </source>
</evidence>
<dbReference type="RefSeq" id="WP_246131461.1">
    <property type="nucleotide sequence ID" value="NZ_VNHU01000004.1"/>
</dbReference>
<evidence type="ECO:0000256" key="7">
    <source>
        <dbReference type="ARBA" id="ARBA00023136"/>
    </source>
</evidence>
<evidence type="ECO:0000256" key="2">
    <source>
        <dbReference type="ARBA" id="ARBA00009773"/>
    </source>
</evidence>
<dbReference type="Proteomes" id="UP000324376">
    <property type="component" value="Unassembled WGS sequence"/>
</dbReference>
<dbReference type="EMBL" id="VNHU01000004">
    <property type="protein sequence ID" value="TYP74198.1"/>
    <property type="molecule type" value="Genomic_DNA"/>
</dbReference>
<accession>A0A5S5C6H0</accession>
<dbReference type="PANTHER" id="PTHR21716:SF53">
    <property type="entry name" value="PERMEASE PERM-RELATED"/>
    <property type="match status" value="1"/>
</dbReference>
<feature type="transmembrane region" description="Helical" evidence="8">
    <location>
        <begin position="12"/>
        <end position="34"/>
    </location>
</feature>
<comment type="subcellular location">
    <subcellularLocation>
        <location evidence="1">Cell membrane</location>
        <topology evidence="1">Multi-pass membrane protein</topology>
    </subcellularLocation>
</comment>
<evidence type="ECO:0000256" key="1">
    <source>
        <dbReference type="ARBA" id="ARBA00004651"/>
    </source>
</evidence>
<proteinExistence type="inferred from homology"/>
<keyword evidence="3" id="KW-0813">Transport</keyword>
<comment type="caution">
    <text evidence="9">The sequence shown here is derived from an EMBL/GenBank/DDBJ whole genome shotgun (WGS) entry which is preliminary data.</text>
</comment>
<feature type="transmembrane region" description="Helical" evidence="8">
    <location>
        <begin position="73"/>
        <end position="96"/>
    </location>
</feature>
<feature type="transmembrane region" description="Helical" evidence="8">
    <location>
        <begin position="215"/>
        <end position="237"/>
    </location>
</feature>
<comment type="similarity">
    <text evidence="2">Belongs to the autoinducer-2 exporter (AI-2E) (TC 2.A.86) family.</text>
</comment>
<name>A0A5S5C6H0_9FLAO</name>
<evidence type="ECO:0000313" key="10">
    <source>
        <dbReference type="Proteomes" id="UP000324376"/>
    </source>
</evidence>
<keyword evidence="5 8" id="KW-0812">Transmembrane</keyword>
<feature type="transmembrane region" description="Helical" evidence="8">
    <location>
        <begin position="243"/>
        <end position="271"/>
    </location>
</feature>
<dbReference type="PANTHER" id="PTHR21716">
    <property type="entry name" value="TRANSMEMBRANE PROTEIN"/>
    <property type="match status" value="1"/>
</dbReference>
<evidence type="ECO:0000256" key="5">
    <source>
        <dbReference type="ARBA" id="ARBA00022692"/>
    </source>
</evidence>
<dbReference type="InterPro" id="IPR002549">
    <property type="entry name" value="AI-2E-like"/>
</dbReference>
<dbReference type="Pfam" id="PF01594">
    <property type="entry name" value="AI-2E_transport"/>
    <property type="match status" value="1"/>
</dbReference>
<keyword evidence="10" id="KW-1185">Reference proteome</keyword>
<feature type="transmembrane region" description="Helical" evidence="8">
    <location>
        <begin position="283"/>
        <end position="302"/>
    </location>
</feature>
<evidence type="ECO:0000313" key="9">
    <source>
        <dbReference type="EMBL" id="TYP74198.1"/>
    </source>
</evidence>
<reference evidence="9 10" key="1">
    <citation type="submission" date="2019-07" db="EMBL/GenBank/DDBJ databases">
        <title>Genomic Encyclopedia of Archaeal and Bacterial Type Strains, Phase II (KMG-II): from individual species to whole genera.</title>
        <authorList>
            <person name="Goeker M."/>
        </authorList>
    </citation>
    <scope>NUCLEOTIDE SEQUENCE [LARGE SCALE GENOMIC DNA]</scope>
    <source>
        <strain evidence="9 10">DSM 17527</strain>
    </source>
</reference>
<dbReference type="AlphaFoldDB" id="A0A5S5C6H0"/>
<dbReference type="GO" id="GO:0005886">
    <property type="term" value="C:plasma membrane"/>
    <property type="evidence" value="ECO:0007669"/>
    <property type="project" value="UniProtKB-SubCell"/>
</dbReference>
<feature type="transmembrane region" description="Helical" evidence="8">
    <location>
        <begin position="40"/>
        <end position="61"/>
    </location>
</feature>
<protein>
    <submittedName>
        <fullName evidence="9">Putative PurR-regulated permease PerM</fullName>
    </submittedName>
</protein>
<keyword evidence="6 8" id="KW-1133">Transmembrane helix</keyword>
<organism evidence="9 10">
    <name type="scientific">Aquimarina intermedia</name>
    <dbReference type="NCBI Taxonomy" id="350814"/>
    <lineage>
        <taxon>Bacteria</taxon>
        <taxon>Pseudomonadati</taxon>
        <taxon>Bacteroidota</taxon>
        <taxon>Flavobacteriia</taxon>
        <taxon>Flavobacteriales</taxon>
        <taxon>Flavobacteriaceae</taxon>
        <taxon>Aquimarina</taxon>
    </lineage>
</organism>
<feature type="transmembrane region" description="Helical" evidence="8">
    <location>
        <begin position="322"/>
        <end position="345"/>
    </location>
</feature>
<evidence type="ECO:0000256" key="3">
    <source>
        <dbReference type="ARBA" id="ARBA00022448"/>
    </source>
</evidence>